<gene>
    <name evidence="2" type="ORF">HZH66_014547</name>
</gene>
<feature type="compositionally biased region" description="Low complexity" evidence="1">
    <location>
        <begin position="24"/>
        <end position="46"/>
    </location>
</feature>
<protein>
    <submittedName>
        <fullName evidence="2">Uncharacterized protein</fullName>
    </submittedName>
</protein>
<dbReference type="Proteomes" id="UP000614350">
    <property type="component" value="Unassembled WGS sequence"/>
</dbReference>
<keyword evidence="3" id="KW-1185">Reference proteome</keyword>
<dbReference type="EMBL" id="JACSEA010000022">
    <property type="protein sequence ID" value="KAF7380192.1"/>
    <property type="molecule type" value="Genomic_DNA"/>
</dbReference>
<evidence type="ECO:0000313" key="3">
    <source>
        <dbReference type="Proteomes" id="UP000614350"/>
    </source>
</evidence>
<name>A0A834MP51_VESVU</name>
<sequence>MLQQRDEESRILKAIIIRVNALESSSSSSSSSNSRSSSSSNSSSSRCNDEAREQRKSAWGRCKRFGVPESVEASEVYFALLRTGCCLGGSGRSSDNGSDKHNFANPRSSTVVMKVVAGIKVLALSRPGVLSWHGRIEGRDEGGSSNGGGGSAGAGAGTSGGGGGGGGGDGSSYSSGGPPHITASQH</sequence>
<comment type="caution">
    <text evidence="2">The sequence shown here is derived from an EMBL/GenBank/DDBJ whole genome shotgun (WGS) entry which is preliminary data.</text>
</comment>
<evidence type="ECO:0000256" key="1">
    <source>
        <dbReference type="SAM" id="MobiDB-lite"/>
    </source>
</evidence>
<reference evidence="2" key="1">
    <citation type="journal article" date="2020" name="G3 (Bethesda)">
        <title>High-Quality Assemblies for Three Invasive Social Wasps from the &lt;i&gt;Vespula&lt;/i&gt; Genus.</title>
        <authorList>
            <person name="Harrop T.W.R."/>
            <person name="Guhlin J."/>
            <person name="McLaughlin G.M."/>
            <person name="Permina E."/>
            <person name="Stockwell P."/>
            <person name="Gilligan J."/>
            <person name="Le Lec M.F."/>
            <person name="Gruber M.A.M."/>
            <person name="Quinn O."/>
            <person name="Lovegrove M."/>
            <person name="Duncan E.J."/>
            <person name="Remnant E.J."/>
            <person name="Van Eeckhoven J."/>
            <person name="Graham B."/>
            <person name="Knapp R.A."/>
            <person name="Langford K.W."/>
            <person name="Kronenberg Z."/>
            <person name="Press M.O."/>
            <person name="Eacker S.M."/>
            <person name="Wilson-Rankin E.E."/>
            <person name="Purcell J."/>
            <person name="Lester P.J."/>
            <person name="Dearden P.K."/>
        </authorList>
    </citation>
    <scope>NUCLEOTIDE SEQUENCE</scope>
    <source>
        <strain evidence="2">Marl-1</strain>
    </source>
</reference>
<feature type="region of interest" description="Disordered" evidence="1">
    <location>
        <begin position="22"/>
        <end position="51"/>
    </location>
</feature>
<proteinExistence type="predicted"/>
<feature type="compositionally biased region" description="Gly residues" evidence="1">
    <location>
        <begin position="144"/>
        <end position="170"/>
    </location>
</feature>
<feature type="region of interest" description="Disordered" evidence="1">
    <location>
        <begin position="135"/>
        <end position="186"/>
    </location>
</feature>
<accession>A0A834MP51</accession>
<organism evidence="2 3">
    <name type="scientific">Vespula vulgaris</name>
    <name type="common">Yellow jacket</name>
    <name type="synonym">Wasp</name>
    <dbReference type="NCBI Taxonomy" id="7454"/>
    <lineage>
        <taxon>Eukaryota</taxon>
        <taxon>Metazoa</taxon>
        <taxon>Ecdysozoa</taxon>
        <taxon>Arthropoda</taxon>
        <taxon>Hexapoda</taxon>
        <taxon>Insecta</taxon>
        <taxon>Pterygota</taxon>
        <taxon>Neoptera</taxon>
        <taxon>Endopterygota</taxon>
        <taxon>Hymenoptera</taxon>
        <taxon>Apocrita</taxon>
        <taxon>Aculeata</taxon>
        <taxon>Vespoidea</taxon>
        <taxon>Vespidae</taxon>
        <taxon>Vespinae</taxon>
        <taxon>Vespula</taxon>
    </lineage>
</organism>
<evidence type="ECO:0000313" key="2">
    <source>
        <dbReference type="EMBL" id="KAF7380192.1"/>
    </source>
</evidence>
<dbReference type="AlphaFoldDB" id="A0A834MP51"/>